<keyword evidence="1" id="KW-1133">Transmembrane helix</keyword>
<name>A0A3A9AVQ4_9FIRM</name>
<keyword evidence="3" id="KW-1185">Reference proteome</keyword>
<feature type="transmembrane region" description="Helical" evidence="1">
    <location>
        <begin position="17"/>
        <end position="34"/>
    </location>
</feature>
<gene>
    <name evidence="2" type="ORF">D7V94_10640</name>
</gene>
<feature type="transmembrane region" description="Helical" evidence="1">
    <location>
        <begin position="378"/>
        <end position="400"/>
    </location>
</feature>
<keyword evidence="1" id="KW-0472">Membrane</keyword>
<dbReference type="AlphaFoldDB" id="A0A3A9AVQ4"/>
<dbReference type="RefSeq" id="WP_120469543.1">
    <property type="nucleotide sequence ID" value="NZ_RAYQ01000010.1"/>
</dbReference>
<organism evidence="2 3">
    <name type="scientific">Parablautia intestinalis</name>
    <dbReference type="NCBI Taxonomy" id="2320100"/>
    <lineage>
        <taxon>Bacteria</taxon>
        <taxon>Bacillati</taxon>
        <taxon>Bacillota</taxon>
        <taxon>Clostridia</taxon>
        <taxon>Lachnospirales</taxon>
        <taxon>Lachnospiraceae</taxon>
        <taxon>Parablautia</taxon>
    </lineage>
</organism>
<dbReference type="Proteomes" id="UP000280696">
    <property type="component" value="Unassembled WGS sequence"/>
</dbReference>
<comment type="caution">
    <text evidence="2">The sequence shown here is derived from an EMBL/GenBank/DDBJ whole genome shotgun (WGS) entry which is preliminary data.</text>
</comment>
<protein>
    <submittedName>
        <fullName evidence="2">ABC transporter permease</fullName>
    </submittedName>
</protein>
<proteinExistence type="predicted"/>
<feature type="transmembrane region" description="Helical" evidence="1">
    <location>
        <begin position="196"/>
        <end position="218"/>
    </location>
</feature>
<dbReference type="EMBL" id="RAYQ01000010">
    <property type="protein sequence ID" value="RKI91346.1"/>
    <property type="molecule type" value="Genomic_DNA"/>
</dbReference>
<feature type="transmembrane region" description="Helical" evidence="1">
    <location>
        <begin position="293"/>
        <end position="314"/>
    </location>
</feature>
<evidence type="ECO:0000313" key="3">
    <source>
        <dbReference type="Proteomes" id="UP000280696"/>
    </source>
</evidence>
<feature type="transmembrane region" description="Helical" evidence="1">
    <location>
        <begin position="321"/>
        <end position="341"/>
    </location>
</feature>
<accession>A0A3A9AVQ4</accession>
<reference evidence="2 3" key="1">
    <citation type="submission" date="2018-09" db="EMBL/GenBank/DDBJ databases">
        <title>Murine metabolic-syndrome-specific gut microbial biobank.</title>
        <authorList>
            <person name="Liu C."/>
        </authorList>
    </citation>
    <scope>NUCLEOTIDE SEQUENCE [LARGE SCALE GENOMIC DNA]</scope>
    <source>
        <strain evidence="2 3">0.1xD8-82</strain>
    </source>
</reference>
<sequence>MFQYELKKVFLKTGGRAALFLILILVGITCYFAADVYYVNENGEKEIGSGAVRELRAVQKEWAGYLDEEKIRQVIAENNRIRHSPEALSKELVKENIAYGWGQGIAEIRNLLNCSYAEGFREYDYYRADALSEDEAGWFYENRISLLKKWLEDEAEDMFSEKEKEYLIRRYDSVQTPFYYDYMKGWTQLFEYSPTVIMIVMLILGYLVAGIFSNEFAWKSDAVLFSSMYGRNKAVVSKIGAGIFIVTAVYWGAVLLYSGIVLLYLGADGLQCPVQADRSGWKCFYNITVWQKYLLIIAGGYIGCLFISFLSMLVSAKTKSTVLAVMVPFALIFIPSFLANINSASVSKILSLLPDQLLQTEMALNYFSLYTVAGKTVGAVPVLLAVYTALTVMLAPLVYWEYGRKQIG</sequence>
<evidence type="ECO:0000256" key="1">
    <source>
        <dbReference type="SAM" id="Phobius"/>
    </source>
</evidence>
<feature type="transmembrane region" description="Helical" evidence="1">
    <location>
        <begin position="239"/>
        <end position="265"/>
    </location>
</feature>
<keyword evidence="1" id="KW-0812">Transmembrane</keyword>
<evidence type="ECO:0000313" key="2">
    <source>
        <dbReference type="EMBL" id="RKI91346.1"/>
    </source>
</evidence>
<dbReference type="OrthoDB" id="1692816at2"/>